<comment type="caution">
    <text evidence="1">The sequence shown here is derived from an EMBL/GenBank/DDBJ whole genome shotgun (WGS) entry which is preliminary data.</text>
</comment>
<dbReference type="RefSeq" id="WP_007343008.1">
    <property type="nucleotide sequence ID" value="NZ_GL878494.1"/>
</dbReference>
<accession>F2BE46</accession>
<dbReference type="AlphaFoldDB" id="F2BE46"/>
<organism evidence="1 2">
    <name type="scientific">Neisseria bacilliformis ATCC BAA-1200</name>
    <dbReference type="NCBI Taxonomy" id="888742"/>
    <lineage>
        <taxon>Bacteria</taxon>
        <taxon>Pseudomonadati</taxon>
        <taxon>Pseudomonadota</taxon>
        <taxon>Betaproteobacteria</taxon>
        <taxon>Neisseriales</taxon>
        <taxon>Neisseriaceae</taxon>
        <taxon>Neisseria</taxon>
    </lineage>
</organism>
<keyword evidence="2" id="KW-1185">Reference proteome</keyword>
<proteinExistence type="predicted"/>
<gene>
    <name evidence="1" type="ORF">HMPREF9123_2002</name>
</gene>
<evidence type="ECO:0000313" key="2">
    <source>
        <dbReference type="Proteomes" id="UP000004105"/>
    </source>
</evidence>
<dbReference type="EMBL" id="AFAY01000042">
    <property type="protein sequence ID" value="EGF10365.1"/>
    <property type="molecule type" value="Genomic_DNA"/>
</dbReference>
<name>F2BE46_9NEIS</name>
<evidence type="ECO:0000313" key="1">
    <source>
        <dbReference type="EMBL" id="EGF10365.1"/>
    </source>
</evidence>
<protein>
    <submittedName>
        <fullName evidence="1">Uncharacterized protein</fullName>
    </submittedName>
</protein>
<reference evidence="1 2" key="1">
    <citation type="submission" date="2011-02" db="EMBL/GenBank/DDBJ databases">
        <authorList>
            <person name="Muzny D."/>
            <person name="Qin X."/>
            <person name="Deng J."/>
            <person name="Jiang H."/>
            <person name="Liu Y."/>
            <person name="Qu J."/>
            <person name="Song X.-Z."/>
            <person name="Zhang L."/>
            <person name="Thornton R."/>
            <person name="Coyle M."/>
            <person name="Francisco L."/>
            <person name="Jackson L."/>
            <person name="Javaid M."/>
            <person name="Korchina V."/>
            <person name="Kovar C."/>
            <person name="Mata R."/>
            <person name="Mathew T."/>
            <person name="Ngo R."/>
            <person name="Nguyen L."/>
            <person name="Nguyen N."/>
            <person name="Okwuonu G."/>
            <person name="Ongeri F."/>
            <person name="Pham C."/>
            <person name="Simmons D."/>
            <person name="Wilczek-Boney K."/>
            <person name="Hale W."/>
            <person name="Jakkamsetti A."/>
            <person name="Pham P."/>
            <person name="Ruth R."/>
            <person name="San Lucas F."/>
            <person name="Warren J."/>
            <person name="Zhang J."/>
            <person name="Zhao Z."/>
            <person name="Zhou C."/>
            <person name="Zhu D."/>
            <person name="Lee S."/>
            <person name="Bess C."/>
            <person name="Blankenburg K."/>
            <person name="Forbes L."/>
            <person name="Fu Q."/>
            <person name="Gubbala S."/>
            <person name="Hirani K."/>
            <person name="Jayaseelan J.C."/>
            <person name="Lara F."/>
            <person name="Munidasa M."/>
            <person name="Palculict T."/>
            <person name="Patil S."/>
            <person name="Pu L.-L."/>
            <person name="Saada N."/>
            <person name="Tang L."/>
            <person name="Weissenberger G."/>
            <person name="Zhu Y."/>
            <person name="Hemphill L."/>
            <person name="Shang Y."/>
            <person name="Youmans B."/>
            <person name="Ayvaz T."/>
            <person name="Ross M."/>
            <person name="Santibanez J."/>
            <person name="Aqrawi P."/>
            <person name="Gross S."/>
            <person name="Joshi V."/>
            <person name="Fowler G."/>
            <person name="Nazareth L."/>
            <person name="Reid J."/>
            <person name="Worley K."/>
            <person name="Petrosino J."/>
            <person name="Highlander S."/>
            <person name="Gibbs R."/>
        </authorList>
    </citation>
    <scope>NUCLEOTIDE SEQUENCE [LARGE SCALE GENOMIC DNA]</scope>
    <source>
        <strain evidence="1 2">ATCC BAA-1200</strain>
    </source>
</reference>
<dbReference type="HOGENOM" id="CLU_2618344_0_0_4"/>
<dbReference type="Proteomes" id="UP000004105">
    <property type="component" value="Unassembled WGS sequence"/>
</dbReference>
<sequence>MAKKTLQQRKVRMCDGKIGYAGREAALATIHSMRSYNERNGNVRAAAVRAYLCHCGKWHIGHTRRIDWKYLTKILHPA</sequence>